<dbReference type="AlphaFoldDB" id="A0A5R9F291"/>
<feature type="domain" description="Helix-turn-helix" evidence="1">
    <location>
        <begin position="11"/>
        <end position="60"/>
    </location>
</feature>
<dbReference type="InterPro" id="IPR009061">
    <property type="entry name" value="DNA-bd_dom_put_sf"/>
</dbReference>
<protein>
    <submittedName>
        <fullName evidence="2">Helix-turn-helix domain-containing protein</fullName>
    </submittedName>
</protein>
<dbReference type="OrthoDB" id="122388at2"/>
<gene>
    <name evidence="2" type="ORF">FCL54_08090</name>
</gene>
<dbReference type="Pfam" id="PF12728">
    <property type="entry name" value="HTH_17"/>
    <property type="match status" value="1"/>
</dbReference>
<reference evidence="2 3" key="1">
    <citation type="submission" date="2019-04" db="EMBL/GenBank/DDBJ databases">
        <title>Bacillus caeni sp. nov., a bacterium isolated from mangrove sediment.</title>
        <authorList>
            <person name="Huang H."/>
            <person name="Mo K."/>
            <person name="Hu Y."/>
        </authorList>
    </citation>
    <scope>NUCLEOTIDE SEQUENCE [LARGE SCALE GENOMIC DNA]</scope>
    <source>
        <strain evidence="2 3">HB172195</strain>
    </source>
</reference>
<dbReference type="EMBL" id="SWLG01000005">
    <property type="protein sequence ID" value="TLS37772.1"/>
    <property type="molecule type" value="Genomic_DNA"/>
</dbReference>
<name>A0A5R9F291_9BACL</name>
<accession>A0A5R9F291</accession>
<dbReference type="Proteomes" id="UP000308230">
    <property type="component" value="Unassembled WGS sequence"/>
</dbReference>
<dbReference type="SUPFAM" id="SSF46955">
    <property type="entry name" value="Putative DNA-binding domain"/>
    <property type="match status" value="1"/>
</dbReference>
<sequence length="65" mass="7716">MMKEIHEYPPVLSAKEVAEIYQCSVWTAYDMMERKDFPLVRVGRLKRVGRDAFIKWLEKQANEAI</sequence>
<organism evidence="2 3">
    <name type="scientific">Exobacillus caeni</name>
    <dbReference type="NCBI Taxonomy" id="2574798"/>
    <lineage>
        <taxon>Bacteria</taxon>
        <taxon>Bacillati</taxon>
        <taxon>Bacillota</taxon>
        <taxon>Bacilli</taxon>
        <taxon>Bacillales</taxon>
        <taxon>Guptibacillaceae</taxon>
        <taxon>Exobacillus</taxon>
    </lineage>
</organism>
<evidence type="ECO:0000313" key="2">
    <source>
        <dbReference type="EMBL" id="TLS37772.1"/>
    </source>
</evidence>
<evidence type="ECO:0000313" key="3">
    <source>
        <dbReference type="Proteomes" id="UP000308230"/>
    </source>
</evidence>
<keyword evidence="3" id="KW-1185">Reference proteome</keyword>
<evidence type="ECO:0000259" key="1">
    <source>
        <dbReference type="Pfam" id="PF12728"/>
    </source>
</evidence>
<dbReference type="InterPro" id="IPR041657">
    <property type="entry name" value="HTH_17"/>
</dbReference>
<proteinExistence type="predicted"/>
<comment type="caution">
    <text evidence="2">The sequence shown here is derived from an EMBL/GenBank/DDBJ whole genome shotgun (WGS) entry which is preliminary data.</text>
</comment>